<dbReference type="Proteomes" id="UP000009192">
    <property type="component" value="Unassembled WGS sequence"/>
</dbReference>
<dbReference type="GO" id="GO:0140571">
    <property type="term" value="F:transmembrane ascorbate ferrireductase activity"/>
    <property type="evidence" value="ECO:0007669"/>
    <property type="project" value="UniProtKB-EC"/>
</dbReference>
<dbReference type="PROSITE" id="PS50939">
    <property type="entry name" value="CYTOCHROME_B561"/>
    <property type="match status" value="1"/>
</dbReference>
<feature type="transmembrane region" description="Helical" evidence="12">
    <location>
        <begin position="127"/>
        <end position="145"/>
    </location>
</feature>
<evidence type="ECO:0000256" key="1">
    <source>
        <dbReference type="ARBA" id="ARBA00001970"/>
    </source>
</evidence>
<evidence type="ECO:0000259" key="13">
    <source>
        <dbReference type="PROSITE" id="PS50939"/>
    </source>
</evidence>
<dbReference type="PANTHER" id="PTHR15422">
    <property type="entry name" value="OS05G0565100 PROTEIN"/>
    <property type="match status" value="1"/>
</dbReference>
<protein>
    <recommendedName>
        <fullName evidence="11">ascorbate ferrireductase (transmembrane)</fullName>
        <ecNumber evidence="11">7.2.1.3</ecNumber>
    </recommendedName>
</protein>
<feature type="transmembrane region" description="Helical" evidence="12">
    <location>
        <begin position="201"/>
        <end position="219"/>
    </location>
</feature>
<evidence type="ECO:0000256" key="11">
    <source>
        <dbReference type="ARBA" id="ARBA00024225"/>
    </source>
</evidence>
<dbReference type="PANTHER" id="PTHR15422:SF43">
    <property type="entry name" value="ASCORBATE FERRIREDUCTASE (TRANSMEMBRANE)"/>
    <property type="match status" value="1"/>
</dbReference>
<sequence>MNYSSEAYDTSLIITNVSGCRLSATRRNALFCFTADFKMKQATSSGSESSPWLLQIQSLLNSINHMLIFMVGAFFFTLARSLEFQDTAMHMFMTGIGFHVLIAQALMSHYKVNRITRWLSHKNKSRLHGVLQLVGGSMVLLGALGKFSQKDVHFDTWHGRFGVAAAFGCAASVVGGLVNFFQPKFALKVFPPSEMRFRHNLFGLLSFTIGMTAIYLGYYSKFFTRVVDHEFIPALMLTTVLVYLLTIIGPVGSLLTKLKYRRQKSA</sequence>
<keyword evidence="6" id="KW-0479">Metal-binding</keyword>
<keyword evidence="3" id="KW-0813">Transport</keyword>
<evidence type="ECO:0000256" key="3">
    <source>
        <dbReference type="ARBA" id="ARBA00022448"/>
    </source>
</evidence>
<evidence type="ECO:0000256" key="7">
    <source>
        <dbReference type="ARBA" id="ARBA00022982"/>
    </source>
</evidence>
<evidence type="ECO:0000256" key="10">
    <source>
        <dbReference type="ARBA" id="ARBA00023136"/>
    </source>
</evidence>
<comment type="cofactor">
    <cofactor evidence="1">
        <name>heme b</name>
        <dbReference type="ChEBI" id="CHEBI:60344"/>
    </cofactor>
</comment>
<name>A0A0Q9X5N2_DROMO</name>
<accession>A0A0Q9X5N2</accession>
<evidence type="ECO:0000313" key="15">
    <source>
        <dbReference type="Proteomes" id="UP000009192"/>
    </source>
</evidence>
<feature type="transmembrane region" description="Helical" evidence="12">
    <location>
        <begin position="157"/>
        <end position="181"/>
    </location>
</feature>
<evidence type="ECO:0000256" key="5">
    <source>
        <dbReference type="ARBA" id="ARBA00022692"/>
    </source>
</evidence>
<keyword evidence="9" id="KW-0408">Iron</keyword>
<gene>
    <name evidence="14" type="primary">Dmoj\GI10191</name>
    <name evidence="14" type="ORF">Dmoj_GI10191</name>
</gene>
<dbReference type="Gene3D" id="1.20.120.1770">
    <property type="match status" value="1"/>
</dbReference>
<dbReference type="InterPro" id="IPR006593">
    <property type="entry name" value="Cyt_b561/ferric_Rdtase_TM"/>
</dbReference>
<evidence type="ECO:0000313" key="14">
    <source>
        <dbReference type="EMBL" id="KRG03229.1"/>
    </source>
</evidence>
<dbReference type="OrthoDB" id="432881at2759"/>
<dbReference type="EMBL" id="CH933807">
    <property type="protein sequence ID" value="KRG03229.1"/>
    <property type="molecule type" value="Genomic_DNA"/>
</dbReference>
<dbReference type="FunCoup" id="A0A0Q9X5N2">
    <property type="interactions" value="82"/>
</dbReference>
<dbReference type="InterPro" id="IPR045150">
    <property type="entry name" value="CYB561D1/2"/>
</dbReference>
<keyword evidence="4" id="KW-0349">Heme</keyword>
<feature type="transmembrane region" description="Helical" evidence="12">
    <location>
        <begin position="231"/>
        <end position="255"/>
    </location>
</feature>
<reference evidence="14 15" key="1">
    <citation type="journal article" date="2007" name="Nature">
        <title>Evolution of genes and genomes on the Drosophila phylogeny.</title>
        <authorList>
            <consortium name="Drosophila 12 Genomes Consortium"/>
            <person name="Clark A.G."/>
            <person name="Eisen M.B."/>
            <person name="Smith D.R."/>
            <person name="Bergman C.M."/>
            <person name="Oliver B."/>
            <person name="Markow T.A."/>
            <person name="Kaufman T.C."/>
            <person name="Kellis M."/>
            <person name="Gelbart W."/>
            <person name="Iyer V.N."/>
            <person name="Pollard D.A."/>
            <person name="Sackton T.B."/>
            <person name="Larracuente A.M."/>
            <person name="Singh N.D."/>
            <person name="Abad J.P."/>
            <person name="Abt D.N."/>
            <person name="Adryan B."/>
            <person name="Aguade M."/>
            <person name="Akashi H."/>
            <person name="Anderson W.W."/>
            <person name="Aquadro C.F."/>
            <person name="Ardell D.H."/>
            <person name="Arguello R."/>
            <person name="Artieri C.G."/>
            <person name="Barbash D.A."/>
            <person name="Barker D."/>
            <person name="Barsanti P."/>
            <person name="Batterham P."/>
            <person name="Batzoglou S."/>
            <person name="Begun D."/>
            <person name="Bhutkar A."/>
            <person name="Blanco E."/>
            <person name="Bosak S.A."/>
            <person name="Bradley R.K."/>
            <person name="Brand A.D."/>
            <person name="Brent M.R."/>
            <person name="Brooks A.N."/>
            <person name="Brown R.H."/>
            <person name="Butlin R.K."/>
            <person name="Caggese C."/>
            <person name="Calvi B.R."/>
            <person name="Bernardo de Carvalho A."/>
            <person name="Caspi A."/>
            <person name="Castrezana S."/>
            <person name="Celniker S.E."/>
            <person name="Chang J.L."/>
            <person name="Chapple C."/>
            <person name="Chatterji S."/>
            <person name="Chinwalla A."/>
            <person name="Civetta A."/>
            <person name="Clifton S.W."/>
            <person name="Comeron J.M."/>
            <person name="Costello J.C."/>
            <person name="Coyne J.A."/>
            <person name="Daub J."/>
            <person name="David R.G."/>
            <person name="Delcher A.L."/>
            <person name="Delehaunty K."/>
            <person name="Do C.B."/>
            <person name="Ebling H."/>
            <person name="Edwards K."/>
            <person name="Eickbush T."/>
            <person name="Evans J.D."/>
            <person name="Filipski A."/>
            <person name="Findeiss S."/>
            <person name="Freyhult E."/>
            <person name="Fulton L."/>
            <person name="Fulton R."/>
            <person name="Garcia A.C."/>
            <person name="Gardiner A."/>
            <person name="Garfield D.A."/>
            <person name="Garvin B.E."/>
            <person name="Gibson G."/>
            <person name="Gilbert D."/>
            <person name="Gnerre S."/>
            <person name="Godfrey J."/>
            <person name="Good R."/>
            <person name="Gotea V."/>
            <person name="Gravely B."/>
            <person name="Greenberg A.J."/>
            <person name="Griffiths-Jones S."/>
            <person name="Gross S."/>
            <person name="Guigo R."/>
            <person name="Gustafson E.A."/>
            <person name="Haerty W."/>
            <person name="Hahn M.W."/>
            <person name="Halligan D.L."/>
            <person name="Halpern A.L."/>
            <person name="Halter G.M."/>
            <person name="Han M.V."/>
            <person name="Heger A."/>
            <person name="Hillier L."/>
            <person name="Hinrichs A.S."/>
            <person name="Holmes I."/>
            <person name="Hoskins R.A."/>
            <person name="Hubisz M.J."/>
            <person name="Hultmark D."/>
            <person name="Huntley M.A."/>
            <person name="Jaffe D.B."/>
            <person name="Jagadeeshan S."/>
            <person name="Jeck W.R."/>
            <person name="Johnson J."/>
            <person name="Jones C.D."/>
            <person name="Jordan W.C."/>
            <person name="Karpen G.H."/>
            <person name="Kataoka E."/>
            <person name="Keightley P.D."/>
            <person name="Kheradpour P."/>
            <person name="Kirkness E.F."/>
            <person name="Koerich L.B."/>
            <person name="Kristiansen K."/>
            <person name="Kudrna D."/>
            <person name="Kulathinal R.J."/>
            <person name="Kumar S."/>
            <person name="Kwok R."/>
            <person name="Lander E."/>
            <person name="Langley C.H."/>
            <person name="Lapoint R."/>
            <person name="Lazzaro B.P."/>
            <person name="Lee S.J."/>
            <person name="Levesque L."/>
            <person name="Li R."/>
            <person name="Lin C.F."/>
            <person name="Lin M.F."/>
            <person name="Lindblad-Toh K."/>
            <person name="Llopart A."/>
            <person name="Long M."/>
            <person name="Low L."/>
            <person name="Lozovsky E."/>
            <person name="Lu J."/>
            <person name="Luo M."/>
            <person name="Machado C.A."/>
            <person name="Makalowski W."/>
            <person name="Marzo M."/>
            <person name="Matsuda M."/>
            <person name="Matzkin L."/>
            <person name="McAllister B."/>
            <person name="McBride C.S."/>
            <person name="McKernan B."/>
            <person name="McKernan K."/>
            <person name="Mendez-Lago M."/>
            <person name="Minx P."/>
            <person name="Mollenhauer M.U."/>
            <person name="Montooth K."/>
            <person name="Mount S.M."/>
            <person name="Mu X."/>
            <person name="Myers E."/>
            <person name="Negre B."/>
            <person name="Newfeld S."/>
            <person name="Nielsen R."/>
            <person name="Noor M.A."/>
            <person name="O'Grady P."/>
            <person name="Pachter L."/>
            <person name="Papaceit M."/>
            <person name="Parisi M.J."/>
            <person name="Parisi M."/>
            <person name="Parts L."/>
            <person name="Pedersen J.S."/>
            <person name="Pesole G."/>
            <person name="Phillippy A.M."/>
            <person name="Ponting C.P."/>
            <person name="Pop M."/>
            <person name="Porcelli D."/>
            <person name="Powell J.R."/>
            <person name="Prohaska S."/>
            <person name="Pruitt K."/>
            <person name="Puig M."/>
            <person name="Quesneville H."/>
            <person name="Ram K.R."/>
            <person name="Rand D."/>
            <person name="Rasmussen M.D."/>
            <person name="Reed L.K."/>
            <person name="Reenan R."/>
            <person name="Reily A."/>
            <person name="Remington K.A."/>
            <person name="Rieger T.T."/>
            <person name="Ritchie M.G."/>
            <person name="Robin C."/>
            <person name="Rogers Y.H."/>
            <person name="Rohde C."/>
            <person name="Rozas J."/>
            <person name="Rubenfield M.J."/>
            <person name="Ruiz A."/>
            <person name="Russo S."/>
            <person name="Salzberg S.L."/>
            <person name="Sanchez-Gracia A."/>
            <person name="Saranga D.J."/>
            <person name="Sato H."/>
            <person name="Schaeffer S.W."/>
            <person name="Schatz M.C."/>
            <person name="Schlenke T."/>
            <person name="Schwartz R."/>
            <person name="Segarra C."/>
            <person name="Singh R.S."/>
            <person name="Sirot L."/>
            <person name="Sirota M."/>
            <person name="Sisneros N.B."/>
            <person name="Smith C.D."/>
            <person name="Smith T.F."/>
            <person name="Spieth J."/>
            <person name="Stage D.E."/>
            <person name="Stark A."/>
            <person name="Stephan W."/>
            <person name="Strausberg R.L."/>
            <person name="Strempel S."/>
            <person name="Sturgill D."/>
            <person name="Sutton G."/>
            <person name="Sutton G.G."/>
            <person name="Tao W."/>
            <person name="Teichmann S."/>
            <person name="Tobari Y.N."/>
            <person name="Tomimura Y."/>
            <person name="Tsolas J.M."/>
            <person name="Valente V.L."/>
            <person name="Venter E."/>
            <person name="Venter J.C."/>
            <person name="Vicario S."/>
            <person name="Vieira F.G."/>
            <person name="Vilella A.J."/>
            <person name="Villasante A."/>
            <person name="Walenz B."/>
            <person name="Wang J."/>
            <person name="Wasserman M."/>
            <person name="Watts T."/>
            <person name="Wilson D."/>
            <person name="Wilson R.K."/>
            <person name="Wing R.A."/>
            <person name="Wolfner M.F."/>
            <person name="Wong A."/>
            <person name="Wong G.K."/>
            <person name="Wu C.I."/>
            <person name="Wu G."/>
            <person name="Yamamoto D."/>
            <person name="Yang H.P."/>
            <person name="Yang S.P."/>
            <person name="Yorke J.A."/>
            <person name="Yoshida K."/>
            <person name="Zdobnov E."/>
            <person name="Zhang P."/>
            <person name="Zhang Y."/>
            <person name="Zimin A.V."/>
            <person name="Baldwin J."/>
            <person name="Abdouelleil A."/>
            <person name="Abdulkadir J."/>
            <person name="Abebe A."/>
            <person name="Abera B."/>
            <person name="Abreu J."/>
            <person name="Acer S.C."/>
            <person name="Aftuck L."/>
            <person name="Alexander A."/>
            <person name="An P."/>
            <person name="Anderson E."/>
            <person name="Anderson S."/>
            <person name="Arachi H."/>
            <person name="Azer M."/>
            <person name="Bachantsang P."/>
            <person name="Barry A."/>
            <person name="Bayul T."/>
            <person name="Berlin A."/>
            <person name="Bessette D."/>
            <person name="Bloom T."/>
            <person name="Blye J."/>
            <person name="Boguslavskiy L."/>
            <person name="Bonnet C."/>
            <person name="Boukhgalter B."/>
            <person name="Bourzgui I."/>
            <person name="Brown A."/>
            <person name="Cahill P."/>
            <person name="Channer S."/>
            <person name="Cheshatsang Y."/>
            <person name="Chuda L."/>
            <person name="Citroen M."/>
            <person name="Collymore A."/>
            <person name="Cooke P."/>
            <person name="Costello M."/>
            <person name="D'Aco K."/>
            <person name="Daza R."/>
            <person name="De Haan G."/>
            <person name="DeGray S."/>
            <person name="DeMaso C."/>
            <person name="Dhargay N."/>
            <person name="Dooley K."/>
            <person name="Dooley E."/>
            <person name="Doricent M."/>
            <person name="Dorje P."/>
            <person name="Dorjee K."/>
            <person name="Dupes A."/>
            <person name="Elong R."/>
            <person name="Falk J."/>
            <person name="Farina A."/>
            <person name="Faro S."/>
            <person name="Ferguson D."/>
            <person name="Fisher S."/>
            <person name="Foley C.D."/>
            <person name="Franke A."/>
            <person name="Friedrich D."/>
            <person name="Gadbois L."/>
            <person name="Gearin G."/>
            <person name="Gearin C.R."/>
            <person name="Giannoukos G."/>
            <person name="Goode T."/>
            <person name="Graham J."/>
            <person name="Grandbois E."/>
            <person name="Grewal S."/>
            <person name="Gyaltsen K."/>
            <person name="Hafez N."/>
            <person name="Hagos B."/>
            <person name="Hall J."/>
            <person name="Henson C."/>
            <person name="Hollinger A."/>
            <person name="Honan T."/>
            <person name="Huard M.D."/>
            <person name="Hughes L."/>
            <person name="Hurhula B."/>
            <person name="Husby M.E."/>
            <person name="Kamat A."/>
            <person name="Kanga B."/>
            <person name="Kashin S."/>
            <person name="Khazanovich D."/>
            <person name="Kisner P."/>
            <person name="Lance K."/>
            <person name="Lara M."/>
            <person name="Lee W."/>
            <person name="Lennon N."/>
            <person name="Letendre F."/>
            <person name="LeVine R."/>
            <person name="Lipovsky A."/>
            <person name="Liu X."/>
            <person name="Liu J."/>
            <person name="Liu S."/>
            <person name="Lokyitsang T."/>
            <person name="Lokyitsang Y."/>
            <person name="Lubonja R."/>
            <person name="Lui A."/>
            <person name="MacDonald P."/>
            <person name="Magnisalis V."/>
            <person name="Maru K."/>
            <person name="Matthews C."/>
            <person name="McCusker W."/>
            <person name="McDonough S."/>
            <person name="Mehta T."/>
            <person name="Meldrim J."/>
            <person name="Meneus L."/>
            <person name="Mihai O."/>
            <person name="Mihalev A."/>
            <person name="Mihova T."/>
            <person name="Mittelman R."/>
            <person name="Mlenga V."/>
            <person name="Montmayeur A."/>
            <person name="Mulrain L."/>
            <person name="Navidi A."/>
            <person name="Naylor J."/>
            <person name="Negash T."/>
            <person name="Nguyen T."/>
            <person name="Nguyen N."/>
            <person name="Nicol R."/>
            <person name="Norbu C."/>
            <person name="Norbu N."/>
            <person name="Novod N."/>
            <person name="O'Neill B."/>
            <person name="Osman S."/>
            <person name="Markiewicz E."/>
            <person name="Oyono O.L."/>
            <person name="Patti C."/>
            <person name="Phunkhang P."/>
            <person name="Pierre F."/>
            <person name="Priest M."/>
            <person name="Raghuraman S."/>
            <person name="Rege F."/>
            <person name="Reyes R."/>
            <person name="Rise C."/>
            <person name="Rogov P."/>
            <person name="Ross K."/>
            <person name="Ryan E."/>
            <person name="Settipalli S."/>
            <person name="Shea T."/>
            <person name="Sherpa N."/>
            <person name="Shi L."/>
            <person name="Shih D."/>
            <person name="Sparrow T."/>
            <person name="Spaulding J."/>
            <person name="Stalker J."/>
            <person name="Stange-Thomann N."/>
            <person name="Stavropoulos S."/>
            <person name="Stone C."/>
            <person name="Strader C."/>
            <person name="Tesfaye S."/>
            <person name="Thomson T."/>
            <person name="Thoulutsang Y."/>
            <person name="Thoulutsang D."/>
            <person name="Topham K."/>
            <person name="Topping I."/>
            <person name="Tsamla T."/>
            <person name="Vassiliev H."/>
            <person name="Vo A."/>
            <person name="Wangchuk T."/>
            <person name="Wangdi T."/>
            <person name="Weiand M."/>
            <person name="Wilkinson J."/>
            <person name="Wilson A."/>
            <person name="Yadav S."/>
            <person name="Young G."/>
            <person name="Yu Q."/>
            <person name="Zembek L."/>
            <person name="Zhong D."/>
            <person name="Zimmer A."/>
            <person name="Zwirko Z."/>
            <person name="Jaffe D.B."/>
            <person name="Alvarez P."/>
            <person name="Brockman W."/>
            <person name="Butler J."/>
            <person name="Chin C."/>
            <person name="Gnerre S."/>
            <person name="Grabherr M."/>
            <person name="Kleber M."/>
            <person name="Mauceli E."/>
            <person name="MacCallum I."/>
        </authorList>
    </citation>
    <scope>NUCLEOTIDE SEQUENCE [LARGE SCALE GENOMIC DNA]</scope>
    <source>
        <strain evidence="15">Tucson 15081-1352.22</strain>
    </source>
</reference>
<dbReference type="InParanoid" id="A0A0Q9X5N2"/>
<dbReference type="SMART" id="SM00665">
    <property type="entry name" value="B561"/>
    <property type="match status" value="1"/>
</dbReference>
<keyword evidence="15" id="KW-1185">Reference proteome</keyword>
<dbReference type="AlphaFoldDB" id="A0A0Q9X5N2"/>
<evidence type="ECO:0000256" key="4">
    <source>
        <dbReference type="ARBA" id="ARBA00022617"/>
    </source>
</evidence>
<proteinExistence type="predicted"/>
<feature type="transmembrane region" description="Helical" evidence="12">
    <location>
        <begin position="88"/>
        <end position="106"/>
    </location>
</feature>
<dbReference type="CDD" id="cd08554">
    <property type="entry name" value="Cyt_b561"/>
    <property type="match status" value="1"/>
</dbReference>
<keyword evidence="8 12" id="KW-1133">Transmembrane helix</keyword>
<keyword evidence="5 12" id="KW-0812">Transmembrane</keyword>
<comment type="subcellular location">
    <subcellularLocation>
        <location evidence="2">Membrane</location>
        <topology evidence="2">Multi-pass membrane protein</topology>
    </subcellularLocation>
</comment>
<evidence type="ECO:0000256" key="12">
    <source>
        <dbReference type="SAM" id="Phobius"/>
    </source>
</evidence>
<dbReference type="EC" id="7.2.1.3" evidence="11"/>
<feature type="transmembrane region" description="Helical" evidence="12">
    <location>
        <begin position="63"/>
        <end position="82"/>
    </location>
</feature>
<evidence type="ECO:0000256" key="8">
    <source>
        <dbReference type="ARBA" id="ARBA00022989"/>
    </source>
</evidence>
<feature type="domain" description="Cytochrome b561" evidence="13">
    <location>
        <begin position="59"/>
        <end position="257"/>
    </location>
</feature>
<evidence type="ECO:0000256" key="9">
    <source>
        <dbReference type="ARBA" id="ARBA00023004"/>
    </source>
</evidence>
<dbReference type="GO" id="GO:0140575">
    <property type="term" value="F:transmembrane monodehydroascorbate reductase activity"/>
    <property type="evidence" value="ECO:0007669"/>
    <property type="project" value="InterPro"/>
</dbReference>
<dbReference type="Pfam" id="PF03188">
    <property type="entry name" value="Cytochrom_B561"/>
    <property type="match status" value="1"/>
</dbReference>
<evidence type="ECO:0000256" key="6">
    <source>
        <dbReference type="ARBA" id="ARBA00022723"/>
    </source>
</evidence>
<organism evidence="14 15">
    <name type="scientific">Drosophila mojavensis</name>
    <name type="common">Fruit fly</name>
    <dbReference type="NCBI Taxonomy" id="7230"/>
    <lineage>
        <taxon>Eukaryota</taxon>
        <taxon>Metazoa</taxon>
        <taxon>Ecdysozoa</taxon>
        <taxon>Arthropoda</taxon>
        <taxon>Hexapoda</taxon>
        <taxon>Insecta</taxon>
        <taxon>Pterygota</taxon>
        <taxon>Neoptera</taxon>
        <taxon>Endopterygota</taxon>
        <taxon>Diptera</taxon>
        <taxon>Brachycera</taxon>
        <taxon>Muscomorpha</taxon>
        <taxon>Ephydroidea</taxon>
        <taxon>Drosophilidae</taxon>
        <taxon>Drosophila</taxon>
    </lineage>
</organism>
<keyword evidence="7" id="KW-0249">Electron transport</keyword>
<dbReference type="GO" id="GO:0016020">
    <property type="term" value="C:membrane"/>
    <property type="evidence" value="ECO:0007669"/>
    <property type="project" value="UniProtKB-SubCell"/>
</dbReference>
<evidence type="ECO:0000256" key="2">
    <source>
        <dbReference type="ARBA" id="ARBA00004141"/>
    </source>
</evidence>
<dbReference type="GO" id="GO:0046872">
    <property type="term" value="F:metal ion binding"/>
    <property type="evidence" value="ECO:0007669"/>
    <property type="project" value="UniProtKB-KW"/>
</dbReference>
<keyword evidence="10 12" id="KW-0472">Membrane</keyword>